<name>A0ABY5QYG7_9HYPH</name>
<dbReference type="RefSeq" id="WP_258120353.1">
    <property type="nucleotide sequence ID" value="NZ_CP062229.1"/>
</dbReference>
<feature type="transmembrane region" description="Helical" evidence="1">
    <location>
        <begin position="25"/>
        <end position="46"/>
    </location>
</feature>
<keyword evidence="1" id="KW-1133">Transmembrane helix</keyword>
<accession>A0ABY5QYG7</accession>
<dbReference type="EMBL" id="CP062229">
    <property type="protein sequence ID" value="UVC15497.1"/>
    <property type="molecule type" value="Genomic_DNA"/>
</dbReference>
<protein>
    <submittedName>
        <fullName evidence="2">Uncharacterized protein</fullName>
    </submittedName>
</protein>
<evidence type="ECO:0000313" key="2">
    <source>
        <dbReference type="EMBL" id="UVC15497.1"/>
    </source>
</evidence>
<evidence type="ECO:0000313" key="3">
    <source>
        <dbReference type="Proteomes" id="UP001058098"/>
    </source>
</evidence>
<evidence type="ECO:0000256" key="1">
    <source>
        <dbReference type="SAM" id="Phobius"/>
    </source>
</evidence>
<sequence length="53" mass="5343">MKAGMSAYGVTELAPEEASAISGGMIWALVFAFLGTFGLAAVSIIAKAVDGNH</sequence>
<dbReference type="Proteomes" id="UP001058098">
    <property type="component" value="Chromosome"/>
</dbReference>
<proteinExistence type="predicted"/>
<gene>
    <name evidence="2" type="ORF">IHQ72_34560</name>
</gene>
<keyword evidence="1" id="KW-0812">Transmembrane</keyword>
<reference evidence="2" key="1">
    <citation type="submission" date="2020-09" db="EMBL/GenBank/DDBJ databases">
        <title>Rhizobia associated with sainfoin plants.</title>
        <authorList>
            <person name="Asharfi S."/>
            <person name="Kuzmanovic N."/>
            <person name="Bunk B."/>
            <person name="Sproeer C."/>
            <person name="Becker M."/>
            <person name="Thuenen T."/>
        </authorList>
    </citation>
    <scope>NUCLEOTIDE SEQUENCE</scope>
    <source>
        <strain evidence="2">OM4</strain>
    </source>
</reference>
<organism evidence="2 3">
    <name type="scientific">Mesorhizobium onobrychidis</name>
    <dbReference type="NCBI Taxonomy" id="2775404"/>
    <lineage>
        <taxon>Bacteria</taxon>
        <taxon>Pseudomonadati</taxon>
        <taxon>Pseudomonadota</taxon>
        <taxon>Alphaproteobacteria</taxon>
        <taxon>Hyphomicrobiales</taxon>
        <taxon>Phyllobacteriaceae</taxon>
        <taxon>Mesorhizobium</taxon>
    </lineage>
</organism>
<keyword evidence="1" id="KW-0472">Membrane</keyword>
<keyword evidence="3" id="KW-1185">Reference proteome</keyword>